<comment type="caution">
    <text evidence="2">The sequence shown here is derived from an EMBL/GenBank/DDBJ whole genome shotgun (WGS) entry which is preliminary data.</text>
</comment>
<feature type="transmembrane region" description="Helical" evidence="1">
    <location>
        <begin position="12"/>
        <end position="31"/>
    </location>
</feature>
<dbReference type="EMBL" id="MHCC01000006">
    <property type="protein sequence ID" value="OGY13953.1"/>
    <property type="molecule type" value="Genomic_DNA"/>
</dbReference>
<keyword evidence="1" id="KW-1133">Transmembrane helix</keyword>
<protein>
    <submittedName>
        <fullName evidence="2">Uncharacterized protein</fullName>
    </submittedName>
</protein>
<keyword evidence="1" id="KW-0812">Transmembrane</keyword>
<accession>A0A1G1VES3</accession>
<sequence>MTLTQTAYYTRLTIKSLLFFVIFLIVGKLALNIGNAVYLQLFPPPPAPPTVSFGRLPTLYFPEKIGLPTFSYTLQTATSELPIFPTTTNVYFIPPRTASFLSLDEASKIAQYLGFSQKGEELTDTIYRFSKTESSATLDVNIINKTFSISFNLTKTPELLTLHPSSTNDAQSAVLAFLKQSNLLTLDLENGEKTFEFLKTDPPDLSTVSSLSEANFIRVNLFRQQYDDLPVLTANRKRGNVWFLVTGDRSSYKQIIAGEYHYFAIDSASKSTYPIKTAQQAWEDLNAGRAFIAQYPEKGNKITVRKIYLAYYDSKQPQGFMQPIVVFEGDGGFSAYVPAVTGDYYGSALPSPSPETTSSAAPSEKK</sequence>
<gene>
    <name evidence="2" type="ORF">A3A77_04115</name>
</gene>
<reference evidence="2 3" key="1">
    <citation type="journal article" date="2016" name="Nat. Commun.">
        <title>Thousands of microbial genomes shed light on interconnected biogeochemical processes in an aquifer system.</title>
        <authorList>
            <person name="Anantharaman K."/>
            <person name="Brown C.T."/>
            <person name="Hug L.A."/>
            <person name="Sharon I."/>
            <person name="Castelle C.J."/>
            <person name="Probst A.J."/>
            <person name="Thomas B.C."/>
            <person name="Singh A."/>
            <person name="Wilkins M.J."/>
            <person name="Karaoz U."/>
            <person name="Brodie E.L."/>
            <person name="Williams K.H."/>
            <person name="Hubbard S.S."/>
            <person name="Banfield J.F."/>
        </authorList>
    </citation>
    <scope>NUCLEOTIDE SEQUENCE [LARGE SCALE GENOMIC DNA]</scope>
</reference>
<name>A0A1G1VES3_9BACT</name>
<organism evidence="2 3">
    <name type="scientific">Candidatus Blackburnbacteria bacterium RIFCSPLOWO2_01_FULL_40_20</name>
    <dbReference type="NCBI Taxonomy" id="1797519"/>
    <lineage>
        <taxon>Bacteria</taxon>
        <taxon>Candidatus Blackburniibacteriota</taxon>
    </lineage>
</organism>
<evidence type="ECO:0000313" key="3">
    <source>
        <dbReference type="Proteomes" id="UP000178659"/>
    </source>
</evidence>
<proteinExistence type="predicted"/>
<keyword evidence="1" id="KW-0472">Membrane</keyword>
<dbReference type="Proteomes" id="UP000178659">
    <property type="component" value="Unassembled WGS sequence"/>
</dbReference>
<evidence type="ECO:0000313" key="2">
    <source>
        <dbReference type="EMBL" id="OGY13953.1"/>
    </source>
</evidence>
<dbReference type="AlphaFoldDB" id="A0A1G1VES3"/>
<evidence type="ECO:0000256" key="1">
    <source>
        <dbReference type="SAM" id="Phobius"/>
    </source>
</evidence>